<organism evidence="1 2">
    <name type="scientific">Salipaludibacillus aurantiacus</name>
    <dbReference type="NCBI Taxonomy" id="1601833"/>
    <lineage>
        <taxon>Bacteria</taxon>
        <taxon>Bacillati</taxon>
        <taxon>Bacillota</taxon>
        <taxon>Bacilli</taxon>
        <taxon>Bacillales</taxon>
        <taxon>Bacillaceae</taxon>
    </lineage>
</organism>
<dbReference type="AlphaFoldDB" id="A0A1H9WDW9"/>
<evidence type="ECO:0000313" key="1">
    <source>
        <dbReference type="EMBL" id="SES31991.1"/>
    </source>
</evidence>
<accession>A0A1H9WDW9</accession>
<dbReference type="Proteomes" id="UP000198571">
    <property type="component" value="Unassembled WGS sequence"/>
</dbReference>
<keyword evidence="2" id="KW-1185">Reference proteome</keyword>
<name>A0A1H9WDW9_9BACI</name>
<gene>
    <name evidence="1" type="ORF">SAMN05518684_11653</name>
</gene>
<dbReference type="Pfam" id="PF14183">
    <property type="entry name" value="YwpF"/>
    <property type="match status" value="1"/>
</dbReference>
<proteinExistence type="predicted"/>
<evidence type="ECO:0000313" key="2">
    <source>
        <dbReference type="Proteomes" id="UP000198571"/>
    </source>
</evidence>
<protein>
    <submittedName>
        <fullName evidence="1">YwpF-like protein</fullName>
    </submittedName>
</protein>
<dbReference type="EMBL" id="FOGT01000016">
    <property type="protein sequence ID" value="SES31991.1"/>
    <property type="molecule type" value="Genomic_DNA"/>
</dbReference>
<sequence>MKKLVCSCQIIYPEVLYNMKTFRLCSLMILFDEDLKSNEEIKGKEIPLVEGLIINKEEAEKNWLLEAVLDPEWEEFFREYKEKEQPFMTEVTITKRTNDPATLVCDVKSVNQLENHISVHLEGVLVVKKEDLSDMLIKNLIEEGFEGKALYNEYRKRKKDRGRAIQGILTNAYEQVKEKGYYTSDTQK</sequence>
<dbReference type="STRING" id="1601833.SAMN05518684_11653"/>
<reference evidence="2" key="1">
    <citation type="submission" date="2016-10" db="EMBL/GenBank/DDBJ databases">
        <authorList>
            <person name="Varghese N."/>
            <person name="Submissions S."/>
        </authorList>
    </citation>
    <scope>NUCLEOTIDE SEQUENCE [LARGE SCALE GENOMIC DNA]</scope>
    <source>
        <strain evidence="2">S9</strain>
    </source>
</reference>
<dbReference type="InterPro" id="IPR025573">
    <property type="entry name" value="YwpF"/>
</dbReference>